<dbReference type="Proteomes" id="UP001157006">
    <property type="component" value="Chromosome 2"/>
</dbReference>
<dbReference type="PANTHER" id="PTHR31635:SF196">
    <property type="entry name" value="REVERSE TRANSCRIPTASE DOMAIN-CONTAINING PROTEIN-RELATED"/>
    <property type="match status" value="1"/>
</dbReference>
<dbReference type="SUPFAM" id="SSF56672">
    <property type="entry name" value="DNA/RNA polymerases"/>
    <property type="match status" value="1"/>
</dbReference>
<organism evidence="2 3">
    <name type="scientific">Vicia faba</name>
    <name type="common">Broad bean</name>
    <name type="synonym">Faba vulgaris</name>
    <dbReference type="NCBI Taxonomy" id="3906"/>
    <lineage>
        <taxon>Eukaryota</taxon>
        <taxon>Viridiplantae</taxon>
        <taxon>Streptophyta</taxon>
        <taxon>Embryophyta</taxon>
        <taxon>Tracheophyta</taxon>
        <taxon>Spermatophyta</taxon>
        <taxon>Magnoliopsida</taxon>
        <taxon>eudicotyledons</taxon>
        <taxon>Gunneridae</taxon>
        <taxon>Pentapetalae</taxon>
        <taxon>rosids</taxon>
        <taxon>fabids</taxon>
        <taxon>Fabales</taxon>
        <taxon>Fabaceae</taxon>
        <taxon>Papilionoideae</taxon>
        <taxon>50 kb inversion clade</taxon>
        <taxon>NPAAA clade</taxon>
        <taxon>Hologalegina</taxon>
        <taxon>IRL clade</taxon>
        <taxon>Fabeae</taxon>
        <taxon>Vicia</taxon>
    </lineage>
</organism>
<sequence length="119" mass="13609">MIANEVVDLAKKKGKYCVLFKVDFEKAYDKVNWNFLRSLLKKTGFGEGWRKWMEFLFFSSKMSVLVNGSPTKKFVVERGLRQGDPLSPFLFVLVTQALSMLVSRAVDIGLYKGFDVKGK</sequence>
<accession>A0AAV0ZR68</accession>
<dbReference type="PROSITE" id="PS50878">
    <property type="entry name" value="RT_POL"/>
    <property type="match status" value="1"/>
</dbReference>
<dbReference type="InterPro" id="IPR000477">
    <property type="entry name" value="RT_dom"/>
</dbReference>
<reference evidence="2 3" key="1">
    <citation type="submission" date="2023-01" db="EMBL/GenBank/DDBJ databases">
        <authorList>
            <person name="Kreplak J."/>
        </authorList>
    </citation>
    <scope>NUCLEOTIDE SEQUENCE [LARGE SCALE GENOMIC DNA]</scope>
</reference>
<name>A0AAV0ZR68_VICFA</name>
<dbReference type="AlphaFoldDB" id="A0AAV0ZR68"/>
<evidence type="ECO:0000313" key="3">
    <source>
        <dbReference type="Proteomes" id="UP001157006"/>
    </source>
</evidence>
<evidence type="ECO:0000259" key="1">
    <source>
        <dbReference type="PROSITE" id="PS50878"/>
    </source>
</evidence>
<dbReference type="Pfam" id="PF00078">
    <property type="entry name" value="RVT_1"/>
    <property type="match status" value="1"/>
</dbReference>
<protein>
    <recommendedName>
        <fullName evidence="1">Reverse transcriptase domain-containing protein</fullName>
    </recommendedName>
</protein>
<dbReference type="InterPro" id="IPR043502">
    <property type="entry name" value="DNA/RNA_pol_sf"/>
</dbReference>
<evidence type="ECO:0000313" key="2">
    <source>
        <dbReference type="EMBL" id="CAI8599469.1"/>
    </source>
</evidence>
<proteinExistence type="predicted"/>
<feature type="domain" description="Reverse transcriptase" evidence="1">
    <location>
        <begin position="1"/>
        <end position="119"/>
    </location>
</feature>
<dbReference type="PANTHER" id="PTHR31635">
    <property type="entry name" value="REVERSE TRANSCRIPTASE DOMAIN-CONTAINING PROTEIN-RELATED"/>
    <property type="match status" value="1"/>
</dbReference>
<gene>
    <name evidence="2" type="ORF">VFH_II176560</name>
</gene>
<dbReference type="EMBL" id="OX451737">
    <property type="protein sequence ID" value="CAI8599469.1"/>
    <property type="molecule type" value="Genomic_DNA"/>
</dbReference>
<keyword evidence="3" id="KW-1185">Reference proteome</keyword>